<dbReference type="Pfam" id="PF02926">
    <property type="entry name" value="THUMP"/>
    <property type="match status" value="1"/>
</dbReference>
<dbReference type="AlphaFoldDB" id="A0A433QFJ7"/>
<evidence type="ECO:0000313" key="3">
    <source>
        <dbReference type="EMBL" id="RUS28553.1"/>
    </source>
</evidence>
<comment type="caution">
    <text evidence="3">The sequence shown here is derived from an EMBL/GenBank/DDBJ whole genome shotgun (WGS) entry which is preliminary data.</text>
</comment>
<proteinExistence type="predicted"/>
<dbReference type="InterPro" id="IPR040183">
    <property type="entry name" value="THUMPD1-like"/>
</dbReference>
<feature type="non-terminal residue" evidence="3">
    <location>
        <position position="99"/>
    </location>
</feature>
<dbReference type="PANTHER" id="PTHR13452:SF10">
    <property type="entry name" value="THUMP DOMAIN-CONTAINING PROTEIN 1"/>
    <property type="match status" value="1"/>
</dbReference>
<dbReference type="EMBL" id="RBNJ01006470">
    <property type="protein sequence ID" value="RUS28553.1"/>
    <property type="molecule type" value="Genomic_DNA"/>
</dbReference>
<organism evidence="3 4">
    <name type="scientific">Jimgerdemannia flammicorona</name>
    <dbReference type="NCBI Taxonomy" id="994334"/>
    <lineage>
        <taxon>Eukaryota</taxon>
        <taxon>Fungi</taxon>
        <taxon>Fungi incertae sedis</taxon>
        <taxon>Mucoromycota</taxon>
        <taxon>Mucoromycotina</taxon>
        <taxon>Endogonomycetes</taxon>
        <taxon>Endogonales</taxon>
        <taxon>Endogonaceae</taxon>
        <taxon>Jimgerdemannia</taxon>
    </lineage>
</organism>
<gene>
    <name evidence="3" type="ORF">BC938DRAFT_481749</name>
</gene>
<dbReference type="InterPro" id="IPR004114">
    <property type="entry name" value="THUMP_dom"/>
</dbReference>
<dbReference type="SUPFAM" id="SSF143437">
    <property type="entry name" value="THUMP domain-like"/>
    <property type="match status" value="1"/>
</dbReference>
<dbReference type="PANTHER" id="PTHR13452">
    <property type="entry name" value="THUMP DOMAIN CONTAINING PROTEIN 1-RELATED"/>
    <property type="match status" value="1"/>
</dbReference>
<evidence type="ECO:0000256" key="1">
    <source>
        <dbReference type="PROSITE-ProRule" id="PRU00529"/>
    </source>
</evidence>
<dbReference type="PROSITE" id="PS51165">
    <property type="entry name" value="THUMP"/>
    <property type="match status" value="1"/>
</dbReference>
<protein>
    <recommendedName>
        <fullName evidence="2">THUMP domain-containing protein</fullName>
    </recommendedName>
</protein>
<keyword evidence="4" id="KW-1185">Reference proteome</keyword>
<keyword evidence="1" id="KW-0694">RNA-binding</keyword>
<evidence type="ECO:0000313" key="4">
    <source>
        <dbReference type="Proteomes" id="UP000274822"/>
    </source>
</evidence>
<dbReference type="CDD" id="cd11717">
    <property type="entry name" value="THUMP_THUMPD1_like"/>
    <property type="match status" value="1"/>
</dbReference>
<dbReference type="Gene3D" id="3.30.2300.10">
    <property type="entry name" value="THUMP superfamily"/>
    <property type="match status" value="1"/>
</dbReference>
<sequence length="99" mass="11309">MFQNCPRKSMSKSSKKLIIAHAASLTNLEDLPKSTVAIVIEIRNNQTIKKEDILRTVADFIPSHCKVQLTNPDFVILVSVFKSMCGLSIIPDYYRHRKY</sequence>
<dbReference type="Proteomes" id="UP000274822">
    <property type="component" value="Unassembled WGS sequence"/>
</dbReference>
<accession>A0A433QFJ7</accession>
<dbReference type="GO" id="GO:0003723">
    <property type="term" value="F:RNA binding"/>
    <property type="evidence" value="ECO:0007669"/>
    <property type="project" value="UniProtKB-UniRule"/>
</dbReference>
<dbReference type="GO" id="GO:0006400">
    <property type="term" value="P:tRNA modification"/>
    <property type="evidence" value="ECO:0007669"/>
    <property type="project" value="InterPro"/>
</dbReference>
<reference evidence="3 4" key="1">
    <citation type="journal article" date="2018" name="New Phytol.">
        <title>Phylogenomics of Endogonaceae and evolution of mycorrhizas within Mucoromycota.</title>
        <authorList>
            <person name="Chang Y."/>
            <person name="Desiro A."/>
            <person name="Na H."/>
            <person name="Sandor L."/>
            <person name="Lipzen A."/>
            <person name="Clum A."/>
            <person name="Barry K."/>
            <person name="Grigoriev I.V."/>
            <person name="Martin F.M."/>
            <person name="Stajich J.E."/>
            <person name="Smith M.E."/>
            <person name="Bonito G."/>
            <person name="Spatafora J.W."/>
        </authorList>
    </citation>
    <scope>NUCLEOTIDE SEQUENCE [LARGE SCALE GENOMIC DNA]</scope>
    <source>
        <strain evidence="3 4">AD002</strain>
    </source>
</reference>
<evidence type="ECO:0000259" key="2">
    <source>
        <dbReference type="PROSITE" id="PS51165"/>
    </source>
</evidence>
<name>A0A433QFJ7_9FUNG</name>
<feature type="domain" description="THUMP" evidence="2">
    <location>
        <begin position="1"/>
        <end position="91"/>
    </location>
</feature>